<feature type="signal peptide" evidence="2">
    <location>
        <begin position="1"/>
        <end position="22"/>
    </location>
</feature>
<feature type="chain" id="PRO_5037631672" evidence="2">
    <location>
        <begin position="23"/>
        <end position="628"/>
    </location>
</feature>
<feature type="domain" description="DUF11" evidence="3">
    <location>
        <begin position="324"/>
        <end position="454"/>
    </location>
</feature>
<dbReference type="RefSeq" id="WP_215605146.1">
    <property type="nucleotide sequence ID" value="NZ_CP076136.1"/>
</dbReference>
<gene>
    <name evidence="4" type="ORF">KMZ93_05705</name>
</gene>
<evidence type="ECO:0000313" key="5">
    <source>
        <dbReference type="Proteomes" id="UP000676951"/>
    </source>
</evidence>
<accession>A0A975RXN3</accession>
<keyword evidence="5" id="KW-1185">Reference proteome</keyword>
<evidence type="ECO:0000256" key="1">
    <source>
        <dbReference type="SAM" id="MobiDB-lite"/>
    </source>
</evidence>
<name>A0A975RXN3_9BRAD</name>
<keyword evidence="2" id="KW-0732">Signal</keyword>
<dbReference type="InterPro" id="IPR009030">
    <property type="entry name" value="Growth_fac_rcpt_cys_sf"/>
</dbReference>
<evidence type="ECO:0000313" key="4">
    <source>
        <dbReference type="EMBL" id="QWG24402.1"/>
    </source>
</evidence>
<feature type="region of interest" description="Disordered" evidence="1">
    <location>
        <begin position="585"/>
        <end position="628"/>
    </location>
</feature>
<sequence>MLRRFFVSVTVLLGLSLGSAAAKTGGFCSKFNSGIDGWGPCASGPNITVTTPTDSGGITPTDTYLKLTDLSGASSACTTDAKYLGDWNAKMGGCGQFCFDFKVFSSGAPPTAITPSFTIYGPGVSRATFVANLLVPIGDATWHQNICAPIALGAVPPPSPNGHWAVTGGSWNSIITGVTRVSLPVDFSSSPSEVVGYDNLCMTPGGCGEKPHPEVTGCLKDMKVDVTCNADGTYTVTLNGAGFSGSDITLTSKTPGVTVAPPQQPWAATTTWTISGATSGQTVVLTANETKAGGGSAPGIDQCCAGEIKIVMPECKKPNDLKIDLAVVKTGGTSPVPQVNGYAFHLAVTSVGTPFNGANVITVTDVVPAGMTFNSATGTNWTCATLPAAAGSTITCTYTGAGPTAPNQSLGTIDIVATAMGSAPFPPFTNCAMVGLKPGSGLSDVNPPNDKSCVTVTKPPRVDCPPPMVPGAVPGQCICPQGTVLRGKECVKQEACALPTIPGPVAGVCVCPQGLVQQGKRCVPPLQCRSPLVPNAAGTVCVCKPGLVPKGRACVEQPTCNPPAKLNRRGACECPTNMVARGNSCIERERPRPQISPGDFIRNIPGGGRDTDSPRGGGQGPTDFPGKR</sequence>
<dbReference type="Proteomes" id="UP000676951">
    <property type="component" value="Chromosome"/>
</dbReference>
<dbReference type="AlphaFoldDB" id="A0A975RXN3"/>
<organism evidence="4 5">
    <name type="scientific">Bradyrhizobium sediminis</name>
    <dbReference type="NCBI Taxonomy" id="2840469"/>
    <lineage>
        <taxon>Bacteria</taxon>
        <taxon>Pseudomonadati</taxon>
        <taxon>Pseudomonadota</taxon>
        <taxon>Alphaproteobacteria</taxon>
        <taxon>Hyphomicrobiales</taxon>
        <taxon>Nitrobacteraceae</taxon>
        <taxon>Bradyrhizobium</taxon>
    </lineage>
</organism>
<proteinExistence type="predicted"/>
<evidence type="ECO:0000256" key="2">
    <source>
        <dbReference type="SAM" id="SignalP"/>
    </source>
</evidence>
<dbReference type="EMBL" id="CP076136">
    <property type="protein sequence ID" value="QWG24402.1"/>
    <property type="molecule type" value="Genomic_DNA"/>
</dbReference>
<dbReference type="SUPFAM" id="SSF57184">
    <property type="entry name" value="Growth factor receptor domain"/>
    <property type="match status" value="1"/>
</dbReference>
<dbReference type="Pfam" id="PF01345">
    <property type="entry name" value="DUF11"/>
    <property type="match status" value="1"/>
</dbReference>
<reference evidence="4 5" key="1">
    <citation type="submission" date="2021-06" db="EMBL/GenBank/DDBJ databases">
        <title>Bradyrhizobium sp. S2-11-4 Genome sequencing.</title>
        <authorList>
            <person name="Jin L."/>
        </authorList>
    </citation>
    <scope>NUCLEOTIDE SEQUENCE [LARGE SCALE GENOMIC DNA]</scope>
    <source>
        <strain evidence="4 5">S2-11-4</strain>
    </source>
</reference>
<evidence type="ECO:0000259" key="3">
    <source>
        <dbReference type="Pfam" id="PF01345"/>
    </source>
</evidence>
<dbReference type="InterPro" id="IPR001434">
    <property type="entry name" value="OmcB-like_DUF11"/>
</dbReference>
<protein>
    <submittedName>
        <fullName evidence="4">DUF11 domain-containing protein</fullName>
    </submittedName>
</protein>